<dbReference type="PANTHER" id="PTHR30204">
    <property type="entry name" value="REDOX-CYCLING DRUG-SENSING TRANSCRIPTIONAL ACTIVATOR SOXR"/>
    <property type="match status" value="1"/>
</dbReference>
<proteinExistence type="predicted"/>
<evidence type="ECO:0000256" key="2">
    <source>
        <dbReference type="ARBA" id="ARBA00023015"/>
    </source>
</evidence>
<name>A0A2T3G3B0_9FIRM</name>
<keyword evidence="1" id="KW-0678">Repressor</keyword>
<dbReference type="SUPFAM" id="SSF46955">
    <property type="entry name" value="Putative DNA-binding domain"/>
    <property type="match status" value="1"/>
</dbReference>
<organism evidence="6 7">
    <name type="scientific">Faecalibacillus intestinalis</name>
    <dbReference type="NCBI Taxonomy" id="1982626"/>
    <lineage>
        <taxon>Bacteria</taxon>
        <taxon>Bacillati</taxon>
        <taxon>Bacillota</taxon>
        <taxon>Erysipelotrichia</taxon>
        <taxon>Erysipelotrichales</taxon>
        <taxon>Coprobacillaceae</taxon>
        <taxon>Faecalibacillus</taxon>
    </lineage>
</organism>
<dbReference type="InterPro" id="IPR047057">
    <property type="entry name" value="MerR_fam"/>
</dbReference>
<protein>
    <recommendedName>
        <fullName evidence="5">HTH merR-type domain-containing protein</fullName>
    </recommendedName>
</protein>
<dbReference type="Proteomes" id="UP000240974">
    <property type="component" value="Unassembled WGS sequence"/>
</dbReference>
<accession>A0A2T3G3B0</accession>
<dbReference type="PANTHER" id="PTHR30204:SF69">
    <property type="entry name" value="MERR-FAMILY TRANSCRIPTIONAL REGULATOR"/>
    <property type="match status" value="1"/>
</dbReference>
<dbReference type="PROSITE" id="PS50937">
    <property type="entry name" value="HTH_MERR_2"/>
    <property type="match status" value="1"/>
</dbReference>
<evidence type="ECO:0000313" key="6">
    <source>
        <dbReference type="EMBL" id="PST41931.1"/>
    </source>
</evidence>
<keyword evidence="7" id="KW-1185">Reference proteome</keyword>
<evidence type="ECO:0000256" key="1">
    <source>
        <dbReference type="ARBA" id="ARBA00022491"/>
    </source>
</evidence>
<keyword evidence="4" id="KW-0804">Transcription</keyword>
<dbReference type="EMBL" id="PYLQ01000006">
    <property type="protein sequence ID" value="PST41931.1"/>
    <property type="molecule type" value="Genomic_DNA"/>
</dbReference>
<dbReference type="InterPro" id="IPR009061">
    <property type="entry name" value="DNA-bd_dom_put_sf"/>
</dbReference>
<sequence>MLKIREFSKLCKCSVYTLRYYDQIGILKPSIIDTKSGYRFYDEKQLNDYIEIKDFQSIGFSILEIQSFNSKTNNEILQMIDEKVEQLETKLELSIYIKKKYFGGYEK</sequence>
<keyword evidence="2" id="KW-0805">Transcription regulation</keyword>
<dbReference type="GO" id="GO:0003700">
    <property type="term" value="F:DNA-binding transcription factor activity"/>
    <property type="evidence" value="ECO:0007669"/>
    <property type="project" value="InterPro"/>
</dbReference>
<dbReference type="Pfam" id="PF00376">
    <property type="entry name" value="MerR"/>
    <property type="match status" value="1"/>
</dbReference>
<evidence type="ECO:0000256" key="4">
    <source>
        <dbReference type="ARBA" id="ARBA00023163"/>
    </source>
</evidence>
<evidence type="ECO:0000259" key="5">
    <source>
        <dbReference type="PROSITE" id="PS50937"/>
    </source>
</evidence>
<dbReference type="Gene3D" id="1.10.1660.10">
    <property type="match status" value="1"/>
</dbReference>
<dbReference type="SMART" id="SM00422">
    <property type="entry name" value="HTH_MERR"/>
    <property type="match status" value="1"/>
</dbReference>
<gene>
    <name evidence="6" type="ORF">C7U54_06245</name>
</gene>
<reference evidence="6 7" key="1">
    <citation type="journal article" date="2019" name="Int. J. Syst. Evol. Microbiol.">
        <title>Faecalibacillus intestinalis gen. nov., sp. nov. and Faecalibacillus faecis sp. nov., isolated from human faeces.</title>
        <authorList>
            <person name="Seo B."/>
            <person name="Jeon K."/>
            <person name="Baek I."/>
            <person name="Lee Y.M."/>
            <person name="Baek K."/>
            <person name="Ko G."/>
        </authorList>
    </citation>
    <scope>NUCLEOTIDE SEQUENCE [LARGE SCALE GENOMIC DNA]</scope>
    <source>
        <strain evidence="6 7">SNUG30099</strain>
    </source>
</reference>
<dbReference type="InterPro" id="IPR000551">
    <property type="entry name" value="MerR-type_HTH_dom"/>
</dbReference>
<dbReference type="AlphaFoldDB" id="A0A2T3G3B0"/>
<dbReference type="RefSeq" id="WP_107029675.1">
    <property type="nucleotide sequence ID" value="NZ_AP031432.1"/>
</dbReference>
<dbReference type="GO" id="GO:0003677">
    <property type="term" value="F:DNA binding"/>
    <property type="evidence" value="ECO:0007669"/>
    <property type="project" value="UniProtKB-KW"/>
</dbReference>
<evidence type="ECO:0000256" key="3">
    <source>
        <dbReference type="ARBA" id="ARBA00023125"/>
    </source>
</evidence>
<comment type="caution">
    <text evidence="6">The sequence shown here is derived from an EMBL/GenBank/DDBJ whole genome shotgun (WGS) entry which is preliminary data.</text>
</comment>
<feature type="domain" description="HTH merR-type" evidence="5">
    <location>
        <begin position="1"/>
        <end position="71"/>
    </location>
</feature>
<keyword evidence="3" id="KW-0238">DNA-binding</keyword>
<evidence type="ECO:0000313" key="7">
    <source>
        <dbReference type="Proteomes" id="UP000240974"/>
    </source>
</evidence>